<dbReference type="Proteomes" id="UP000248987">
    <property type="component" value="Unassembled WGS sequence"/>
</dbReference>
<gene>
    <name evidence="3" type="ORF">LX77_01335</name>
</gene>
<dbReference type="InterPro" id="IPR024618">
    <property type="entry name" value="DUF3857"/>
</dbReference>
<dbReference type="EMBL" id="QLLQ01000003">
    <property type="protein sequence ID" value="RAJ25918.1"/>
    <property type="molecule type" value="Genomic_DNA"/>
</dbReference>
<dbReference type="AlphaFoldDB" id="A0A1A7R6S4"/>
<evidence type="ECO:0000259" key="1">
    <source>
        <dbReference type="Pfam" id="PF01841"/>
    </source>
</evidence>
<comment type="caution">
    <text evidence="3">The sequence shown here is derived from an EMBL/GenBank/DDBJ whole genome shotgun (WGS) entry which is preliminary data.</text>
</comment>
<dbReference type="Pfam" id="PF12969">
    <property type="entry name" value="DUF3857"/>
    <property type="match status" value="1"/>
</dbReference>
<protein>
    <submittedName>
        <fullName evidence="3">Transglutaminase superfamily protein</fullName>
    </submittedName>
</protein>
<reference evidence="3 4" key="1">
    <citation type="submission" date="2018-06" db="EMBL/GenBank/DDBJ databases">
        <title>Genomic Encyclopedia of Archaeal and Bacterial Type Strains, Phase II (KMG-II): from individual species to whole genera.</title>
        <authorList>
            <person name="Goeker M."/>
        </authorList>
    </citation>
    <scope>NUCLEOTIDE SEQUENCE [LARGE SCALE GENOMIC DNA]</scope>
    <source>
        <strain evidence="3 4">DSM 12408</strain>
    </source>
</reference>
<dbReference type="Pfam" id="PF01841">
    <property type="entry name" value="Transglut_core"/>
    <property type="match status" value="1"/>
</dbReference>
<dbReference type="InterPro" id="IPR002931">
    <property type="entry name" value="Transglutaminase-like"/>
</dbReference>
<keyword evidence="4" id="KW-1185">Reference proteome</keyword>
<proteinExistence type="predicted"/>
<dbReference type="Gene3D" id="3.10.620.30">
    <property type="match status" value="1"/>
</dbReference>
<dbReference type="SUPFAM" id="SSF54001">
    <property type="entry name" value="Cysteine proteinases"/>
    <property type="match status" value="1"/>
</dbReference>
<name>A0A1A7R6S4_9FLAO</name>
<accession>A0A1A7R6S4</accession>
<organism evidence="3 4">
    <name type="scientific">Gelidibacter algens</name>
    <dbReference type="NCBI Taxonomy" id="49280"/>
    <lineage>
        <taxon>Bacteria</taxon>
        <taxon>Pseudomonadati</taxon>
        <taxon>Bacteroidota</taxon>
        <taxon>Flavobacteriia</taxon>
        <taxon>Flavobacteriales</taxon>
        <taxon>Flavobacteriaceae</taxon>
        <taxon>Gelidibacter</taxon>
    </lineage>
</organism>
<dbReference type="STRING" id="49280.A9996_05025"/>
<feature type="domain" description="DUF3857" evidence="2">
    <location>
        <begin position="85"/>
        <end position="225"/>
    </location>
</feature>
<dbReference type="Gene3D" id="2.60.120.1130">
    <property type="match status" value="1"/>
</dbReference>
<evidence type="ECO:0000313" key="4">
    <source>
        <dbReference type="Proteomes" id="UP000248987"/>
    </source>
</evidence>
<evidence type="ECO:0000313" key="3">
    <source>
        <dbReference type="EMBL" id="RAJ25918.1"/>
    </source>
</evidence>
<dbReference type="InterPro" id="IPR038765">
    <property type="entry name" value="Papain-like_cys_pep_sf"/>
</dbReference>
<dbReference type="Gene3D" id="2.60.40.3140">
    <property type="match status" value="1"/>
</dbReference>
<evidence type="ECO:0000259" key="2">
    <source>
        <dbReference type="Pfam" id="PF12969"/>
    </source>
</evidence>
<feature type="domain" description="Transglutaminase-like" evidence="1">
    <location>
        <begin position="288"/>
        <end position="362"/>
    </location>
</feature>
<sequence length="651" mass="75883">MEISMNQKAKFSLFFSAFILLLLIPINLKAQYSPEFELNKSRYPESNKVRLLDEVSISVKLKNNAIEIQQSFVEEDLFLDESATYGSKKALSFSSFFELQSVEATSYEFKNGKYNSYKVENFVEKDELDDAFHDDSKSLNFIYPNLSIGGKTKLSYTEIVKNPRFLSPIYFGDFFPIQHKKVTLTADKNIKFRFQEFNTENYDLIFSQEEKRGDIIYTWELKNINKLKYESNIPSYARLLPHIVPIITSYTSAGKTVNLLNDVSDLYGWYYSMVKDINKEASDTDLVALVNTLTKDQKTDIDKVKAIYYWTQKNIKYIAFEYALGGFIPREANDVFKKKYGDCKDNSSLLYEMLKIAGLEGKLTWIGTRTIPYSYNDVPTPIVDNHMILSINIDGQTYFLDATGRYLPLEMPSSFIQGKEALISKSETDFEIKTVPVMAPKTNMFKERTTLQLKGNEIVGKTQTEISGYFKIDFFNQLESENTAVKIKEYYTSKLRKGNNKFLIDEVTETNKYDYDKNLNIDYTFKISDYAKKLNDEIYFNLNLNQDISLFKSEDDRQNDTEAKYKSYYDYETVLEIPENYVVDYIPENFSVHNDYFDCAISYITSNNTIIYKHQLEMKFLNLKPEQQKEVNKAIKAVEKNFKEIVVLKKR</sequence>